<evidence type="ECO:0000256" key="9">
    <source>
        <dbReference type="ARBA" id="ARBA00022898"/>
    </source>
</evidence>
<dbReference type="PIRSF" id="PIRSF000460">
    <property type="entry name" value="Pprylas_GlgP"/>
    <property type="match status" value="1"/>
</dbReference>
<dbReference type="SUPFAM" id="SSF53756">
    <property type="entry name" value="UDP-Glycosyltransferase/glycogen phosphorylase"/>
    <property type="match status" value="1"/>
</dbReference>
<evidence type="ECO:0000256" key="12">
    <source>
        <dbReference type="PIRSR" id="PIRSR000460-1"/>
    </source>
</evidence>
<dbReference type="InterPro" id="IPR011833">
    <property type="entry name" value="Glycg_phsphrylas"/>
</dbReference>
<sequence>MNKELFYSELSKDLKKKFGTSVEKALPWQLHESLSTTVMELIDSDWENSRKAHLDSRRACYLSMEFLMGRAVYNNLLCLGITDEVDELLKAHGRSLNDLEEIEDAALGNGGLGRLAACFLDSAAAHDLPLDGYGIRYKYGLFKQKIVDGFQKEEADNWTKYGDPWSKRCENDKVVVKYGDQTVYAVPYDMPVIGFGTKNVGTLRLWQAESVEDFDFAQFDCGNYDGAVKAKNDAENISKVLYPNDNCEEGKILRLKQEYFFSSASVTDILKKHLAKFGTLDNLGDYITIQLNDTHPVIAVPELIRQLCAEHGYDFDKAFEIAHKVFNYTNHTIMAEALEKWDCRLVEKVVPEVYTYILMINERFIKDMYALKKDREYISKLSPVGDGMVKMAFMAIYVSSYINGVAAIHTEILKKDALKDWYELYPERFQNKTNGITQRRWLALCNPELSALITKLLGNADWVKDLDELKKLEKYADDEAVLNEFMAVKEAQKNRLAAFVKEHDGVDIDPNTIFDIQIKRLHEYKRQFLNALSILYIYYGIKDGSIKDFTPTTFIFGAKSAPGYRRAKAIIKLIGEISKLVNADPDTKDLIKVVFVQNYNVSYAEKLVTAADVSEQISTAGTEASGTGNMKLMLNGAVTLGTYDGANVEIVQEAGEENNYIFGARVEELAEIMPKYDPREILFSNDKIKRVLDKLIDGSLSDGGVPSNEEGSFKELYKALTDGASWHVPDHYYVLGDLESYVQAKLKVNADYKDKLAFAKKCWLNIANAGKFSSDRTIKDYAENIWKIEPVKL</sequence>
<keyword evidence="8 13" id="KW-0808">Transferase</keyword>
<keyword evidence="10 13" id="KW-0119">Carbohydrate metabolism</keyword>
<protein>
    <recommendedName>
        <fullName evidence="13">Alpha-1,4 glucan phosphorylase</fullName>
        <ecNumber evidence="13">2.4.1.1</ecNumber>
    </recommendedName>
</protein>
<evidence type="ECO:0000256" key="1">
    <source>
        <dbReference type="ARBA" id="ARBA00001275"/>
    </source>
</evidence>
<evidence type="ECO:0000256" key="11">
    <source>
        <dbReference type="ARBA" id="ARBA00025174"/>
    </source>
</evidence>
<dbReference type="InterPro" id="IPR000811">
    <property type="entry name" value="Glyco_trans_35"/>
</dbReference>
<evidence type="ECO:0000256" key="3">
    <source>
        <dbReference type="ARBA" id="ARBA00004496"/>
    </source>
</evidence>
<evidence type="ECO:0000313" key="14">
    <source>
        <dbReference type="EMBL" id="MCU6705793.1"/>
    </source>
</evidence>
<keyword evidence="7 13" id="KW-0328">Glycosyltransferase</keyword>
<reference evidence="14 15" key="1">
    <citation type="journal article" date="2021" name="ISME Commun">
        <title>Automated analysis of genomic sequences facilitates high-throughput and comprehensive description of bacteria.</title>
        <authorList>
            <person name="Hitch T.C.A."/>
        </authorList>
    </citation>
    <scope>NUCLEOTIDE SEQUENCE [LARGE SCALE GENOMIC DNA]</scope>
    <source>
        <strain evidence="14 15">Sanger_31</strain>
    </source>
</reference>
<dbReference type="NCBIfam" id="TIGR02093">
    <property type="entry name" value="P_ylase"/>
    <property type="match status" value="1"/>
</dbReference>
<name>A0AAE3LHL1_9FIRM</name>
<keyword evidence="6" id="KW-0021">Allosteric enzyme</keyword>
<evidence type="ECO:0000256" key="13">
    <source>
        <dbReference type="RuleBase" id="RU000587"/>
    </source>
</evidence>
<keyword evidence="15" id="KW-1185">Reference proteome</keyword>
<feature type="modified residue" description="N6-(pyridoxal phosphate)lysine" evidence="12">
    <location>
        <position position="631"/>
    </location>
</feature>
<evidence type="ECO:0000313" key="15">
    <source>
        <dbReference type="Proteomes" id="UP001208131"/>
    </source>
</evidence>
<comment type="function">
    <text evidence="11">Phosphorylase is an important allosteric enzyme in carbohydrate metabolism. Enzymes from different sources differ in their regulatory mechanisms and in their natural substrates. However, all known phosphorylases share catalytic and structural properties.</text>
</comment>
<comment type="cofactor">
    <cofactor evidence="2 13">
        <name>pyridoxal 5'-phosphate</name>
        <dbReference type="ChEBI" id="CHEBI:597326"/>
    </cofactor>
</comment>
<dbReference type="RefSeq" id="WP_267301055.1">
    <property type="nucleotide sequence ID" value="NZ_JAOQJZ010000006.1"/>
</dbReference>
<keyword evidence="5" id="KW-0963">Cytoplasm</keyword>
<evidence type="ECO:0000256" key="2">
    <source>
        <dbReference type="ARBA" id="ARBA00001933"/>
    </source>
</evidence>
<evidence type="ECO:0000256" key="6">
    <source>
        <dbReference type="ARBA" id="ARBA00022533"/>
    </source>
</evidence>
<dbReference type="EMBL" id="JAOQJZ010000006">
    <property type="protein sequence ID" value="MCU6705793.1"/>
    <property type="molecule type" value="Genomic_DNA"/>
</dbReference>
<dbReference type="FunFam" id="3.40.50.2000:FF:000153">
    <property type="entry name" value="Alpha-1,4 glucan phosphorylase"/>
    <property type="match status" value="1"/>
</dbReference>
<comment type="function">
    <text evidence="13">Allosteric enzyme that catalyzes the rate-limiting step in glycogen catabolism, the phosphorolytic cleavage of glycogen to produce glucose-1-phosphate, and plays a central role in maintaining cellular and organismal glucose homeostasis.</text>
</comment>
<dbReference type="PROSITE" id="PS00102">
    <property type="entry name" value="PHOSPHORYLASE"/>
    <property type="match status" value="1"/>
</dbReference>
<dbReference type="EC" id="2.4.1.1" evidence="13"/>
<accession>A0AAE3LHL1</accession>
<dbReference type="Pfam" id="PF00343">
    <property type="entry name" value="Phosphorylase"/>
    <property type="match status" value="1"/>
</dbReference>
<dbReference type="GO" id="GO:0030170">
    <property type="term" value="F:pyridoxal phosphate binding"/>
    <property type="evidence" value="ECO:0007669"/>
    <property type="project" value="InterPro"/>
</dbReference>
<comment type="subcellular location">
    <subcellularLocation>
        <location evidence="3">Cytoplasm</location>
    </subcellularLocation>
</comment>
<keyword evidence="9 12" id="KW-0663">Pyridoxal phosphate</keyword>
<dbReference type="PANTHER" id="PTHR11468:SF3">
    <property type="entry name" value="GLYCOGEN PHOSPHORYLASE, LIVER FORM"/>
    <property type="match status" value="1"/>
</dbReference>
<dbReference type="AlphaFoldDB" id="A0AAE3LHL1"/>
<dbReference type="FunFam" id="3.40.50.2000:FF:000003">
    <property type="entry name" value="Alpha-1,4 glucan phosphorylase"/>
    <property type="match status" value="1"/>
</dbReference>
<dbReference type="InterPro" id="IPR035090">
    <property type="entry name" value="Pyridoxal_P_attach_site"/>
</dbReference>
<dbReference type="GO" id="GO:0008184">
    <property type="term" value="F:glycogen phosphorylase activity"/>
    <property type="evidence" value="ECO:0007669"/>
    <property type="project" value="InterPro"/>
</dbReference>
<evidence type="ECO:0000256" key="4">
    <source>
        <dbReference type="ARBA" id="ARBA00006047"/>
    </source>
</evidence>
<comment type="catalytic activity">
    <reaction evidence="1 13">
        <text>[(1-&gt;4)-alpha-D-glucosyl](n) + phosphate = [(1-&gt;4)-alpha-D-glucosyl](n-1) + alpha-D-glucose 1-phosphate</text>
        <dbReference type="Rhea" id="RHEA:41732"/>
        <dbReference type="Rhea" id="RHEA-COMP:9584"/>
        <dbReference type="Rhea" id="RHEA-COMP:9586"/>
        <dbReference type="ChEBI" id="CHEBI:15444"/>
        <dbReference type="ChEBI" id="CHEBI:43474"/>
        <dbReference type="ChEBI" id="CHEBI:58601"/>
        <dbReference type="EC" id="2.4.1.1"/>
    </reaction>
</comment>
<evidence type="ECO:0000256" key="7">
    <source>
        <dbReference type="ARBA" id="ARBA00022676"/>
    </source>
</evidence>
<comment type="similarity">
    <text evidence="4 13">Belongs to the glycogen phosphorylase family.</text>
</comment>
<dbReference type="CDD" id="cd04300">
    <property type="entry name" value="GT35_Glycogen_Phosphorylase"/>
    <property type="match status" value="1"/>
</dbReference>
<evidence type="ECO:0000256" key="10">
    <source>
        <dbReference type="ARBA" id="ARBA00023277"/>
    </source>
</evidence>
<comment type="caution">
    <text evidence="14">The sequence shown here is derived from an EMBL/GenBank/DDBJ whole genome shotgun (WGS) entry which is preliminary data.</text>
</comment>
<dbReference type="Proteomes" id="UP001208131">
    <property type="component" value="Unassembled WGS sequence"/>
</dbReference>
<evidence type="ECO:0000256" key="8">
    <source>
        <dbReference type="ARBA" id="ARBA00022679"/>
    </source>
</evidence>
<gene>
    <name evidence="14" type="ORF">OCV57_07640</name>
</gene>
<dbReference type="PANTHER" id="PTHR11468">
    <property type="entry name" value="GLYCOGEN PHOSPHORYLASE"/>
    <property type="match status" value="1"/>
</dbReference>
<dbReference type="GO" id="GO:0005980">
    <property type="term" value="P:glycogen catabolic process"/>
    <property type="evidence" value="ECO:0007669"/>
    <property type="project" value="TreeGrafter"/>
</dbReference>
<dbReference type="Gene3D" id="3.40.50.2000">
    <property type="entry name" value="Glycogen Phosphorylase B"/>
    <property type="match status" value="2"/>
</dbReference>
<proteinExistence type="inferred from homology"/>
<dbReference type="GO" id="GO:0005737">
    <property type="term" value="C:cytoplasm"/>
    <property type="evidence" value="ECO:0007669"/>
    <property type="project" value="UniProtKB-SubCell"/>
</dbReference>
<organism evidence="14 15">
    <name type="scientific">Hominimerdicola aceti</name>
    <dbReference type="NCBI Taxonomy" id="2981726"/>
    <lineage>
        <taxon>Bacteria</taxon>
        <taxon>Bacillati</taxon>
        <taxon>Bacillota</taxon>
        <taxon>Clostridia</taxon>
        <taxon>Eubacteriales</taxon>
        <taxon>Oscillospiraceae</taxon>
        <taxon>Hominimerdicola</taxon>
    </lineage>
</organism>
<evidence type="ECO:0000256" key="5">
    <source>
        <dbReference type="ARBA" id="ARBA00022490"/>
    </source>
</evidence>